<comment type="caution">
    <text evidence="2">The sequence shown here is derived from an EMBL/GenBank/DDBJ whole genome shotgun (WGS) entry which is preliminary data.</text>
</comment>
<dbReference type="InterPro" id="IPR045396">
    <property type="entry name" value="DUF6517"/>
</dbReference>
<dbReference type="RefSeq" id="WP_008847237.1">
    <property type="nucleotide sequence ID" value="NZ_AOJH01000018.1"/>
</dbReference>
<dbReference type="STRING" id="1230456.C468_02360"/>
<proteinExistence type="predicted"/>
<feature type="compositionally biased region" description="Low complexity" evidence="1">
    <location>
        <begin position="7"/>
        <end position="23"/>
    </location>
</feature>
<name>M0PE87_9EURY</name>
<dbReference type="Proteomes" id="UP000011546">
    <property type="component" value="Unassembled WGS sequence"/>
</dbReference>
<organism evidence="2 3">
    <name type="scientific">Halorubrum kocurii JCM 14978</name>
    <dbReference type="NCBI Taxonomy" id="1230456"/>
    <lineage>
        <taxon>Archaea</taxon>
        <taxon>Methanobacteriati</taxon>
        <taxon>Methanobacteriota</taxon>
        <taxon>Stenosarchaea group</taxon>
        <taxon>Halobacteria</taxon>
        <taxon>Halobacteriales</taxon>
        <taxon>Haloferacaceae</taxon>
        <taxon>Halorubrum</taxon>
    </lineage>
</organism>
<gene>
    <name evidence="2" type="ORF">C468_02360</name>
</gene>
<reference evidence="2 3" key="1">
    <citation type="journal article" date="2014" name="PLoS Genet.">
        <title>Phylogenetically driven sequencing of extremely halophilic archaea reveals strategies for static and dynamic osmo-response.</title>
        <authorList>
            <person name="Becker E.A."/>
            <person name="Seitzer P.M."/>
            <person name="Tritt A."/>
            <person name="Larsen D."/>
            <person name="Krusor M."/>
            <person name="Yao A.I."/>
            <person name="Wu D."/>
            <person name="Madern D."/>
            <person name="Eisen J.A."/>
            <person name="Darling A.E."/>
            <person name="Facciotti M.T."/>
        </authorList>
    </citation>
    <scope>NUCLEOTIDE SEQUENCE [LARGE SCALE GENOMIC DNA]</scope>
    <source>
        <strain evidence="2 3">JCM 14978</strain>
    </source>
</reference>
<sequence>MSEDPTGETNGTSATTGSSGVTRRRLLAGSATAAAAGLAGCLGTREGPVPAPTVTSDRIDDWRLLDESESTVFEQSYGPVTVTALEHTRIYEYVSVAEALSDAFGASGSPVVFFATRIDVRPAVDTLPGGIGRERLMTEVESAAVDAFRSQLRASGIENVEIVDEGTSTVKSRHTATTWQLEGEFDFDGEIPLPDGSTTDFSEAVPIASRLGVWHDGTDVLVAGGAHPAERLTETIGGALPDGVDAETAIGGLVDADAAEALATDPGSFDEDISLLLISVE</sequence>
<evidence type="ECO:0000313" key="2">
    <source>
        <dbReference type="EMBL" id="EMA68351.1"/>
    </source>
</evidence>
<feature type="region of interest" description="Disordered" evidence="1">
    <location>
        <begin position="1"/>
        <end position="23"/>
    </location>
</feature>
<keyword evidence="3" id="KW-1185">Reference proteome</keyword>
<accession>M0PE87</accession>
<evidence type="ECO:0000256" key="1">
    <source>
        <dbReference type="SAM" id="MobiDB-lite"/>
    </source>
</evidence>
<protein>
    <submittedName>
        <fullName evidence="2">Uncharacterized protein</fullName>
    </submittedName>
</protein>
<dbReference type="Pfam" id="PF20127">
    <property type="entry name" value="DUF6517"/>
    <property type="match status" value="1"/>
</dbReference>
<dbReference type="PROSITE" id="PS51318">
    <property type="entry name" value="TAT"/>
    <property type="match status" value="1"/>
</dbReference>
<dbReference type="EMBL" id="AOJH01000018">
    <property type="protein sequence ID" value="EMA68351.1"/>
    <property type="molecule type" value="Genomic_DNA"/>
</dbReference>
<dbReference type="PATRIC" id="fig|1230456.3.peg.449"/>
<evidence type="ECO:0000313" key="3">
    <source>
        <dbReference type="Proteomes" id="UP000011546"/>
    </source>
</evidence>
<dbReference type="InterPro" id="IPR006311">
    <property type="entry name" value="TAT_signal"/>
</dbReference>
<dbReference type="AlphaFoldDB" id="M0PE87"/>